<feature type="transmembrane region" description="Helical" evidence="6">
    <location>
        <begin position="240"/>
        <end position="263"/>
    </location>
</feature>
<dbReference type="Proteomes" id="UP001164929">
    <property type="component" value="Chromosome 7"/>
</dbReference>
<keyword evidence="2" id="KW-0645">Protease</keyword>
<keyword evidence="6" id="KW-0472">Membrane</keyword>
<evidence type="ECO:0000256" key="6">
    <source>
        <dbReference type="SAM" id="Phobius"/>
    </source>
</evidence>
<dbReference type="InterPro" id="IPR008758">
    <property type="entry name" value="Peptidase_S28"/>
</dbReference>
<keyword evidence="5" id="KW-0325">Glycoprotein</keyword>
<evidence type="ECO:0000313" key="7">
    <source>
        <dbReference type="EMBL" id="KAJ6989869.1"/>
    </source>
</evidence>
<evidence type="ECO:0000256" key="5">
    <source>
        <dbReference type="ARBA" id="ARBA00023180"/>
    </source>
</evidence>
<dbReference type="GO" id="GO:0008239">
    <property type="term" value="F:dipeptidyl-peptidase activity"/>
    <property type="evidence" value="ECO:0007669"/>
    <property type="project" value="TreeGrafter"/>
</dbReference>
<protein>
    <recommendedName>
        <fullName evidence="9">Serine carboxypeptidase S28 family protein</fullName>
    </recommendedName>
</protein>
<reference evidence="7" key="1">
    <citation type="journal article" date="2023" name="Mol. Ecol. Resour.">
        <title>Chromosome-level genome assembly of a triploid poplar Populus alba 'Berolinensis'.</title>
        <authorList>
            <person name="Chen S."/>
            <person name="Yu Y."/>
            <person name="Wang X."/>
            <person name="Wang S."/>
            <person name="Zhang T."/>
            <person name="Zhou Y."/>
            <person name="He R."/>
            <person name="Meng N."/>
            <person name="Wang Y."/>
            <person name="Liu W."/>
            <person name="Liu Z."/>
            <person name="Liu J."/>
            <person name="Guo Q."/>
            <person name="Huang H."/>
            <person name="Sederoff R.R."/>
            <person name="Wang G."/>
            <person name="Qu G."/>
            <person name="Chen S."/>
        </authorList>
    </citation>
    <scope>NUCLEOTIDE SEQUENCE</scope>
    <source>
        <strain evidence="7">SC-2020</strain>
    </source>
</reference>
<sequence length="893" mass="100868">MQESLNLKLNRTSVENPWFVFGGSYAGALSAWFRLKFPHLTCGSLASSAVVLAIHNFTEFDQQIGESAGAECKATLQETTQLVEERLASNKQAVKTLFDAAELEIDGDFLYFLADAAVIAFQYGNPDIVCSTLVKAKNNGDDLVEAYAKYVKEYYLGTFGSTVQTYNQKYLKDTSLNKHTGDRLWWFQVCTEVAYFQVAPSNDSIRSSKVDARHALNYLPYTNMLLQVSLDSPYAFCAEFIMLFSCVTSLYMIVGCVCCRYHLDLCKNVFGEGIYPEVDVTNIYYGGTNISGSKIVFANGSQDPWRHASKQTSSPDMPSFLISCHNCGHCTDIRGCPQTPLSLEGNARNCSSPEAVEKVRHQIIEKMDLWLSECRAELRRESIQQDRKRRQQEEAMEMMKLAFMSTFLFFLLFSTSHAYLAPRTLLYSFSRSSTNSNRSLTTKELWFNQTLDHYSPVDHHKFQQRYYEFLDYFRMPDGPIFLKICGESSCDGIANDYIGVLAKKFGAAVVSLEHRYYGKSSPFKSTTTQNLRYLSSKQALFDLAVFRQYYQANLDWLRLSFYFESLNLKLNRTGVENPWFVFGVSYSGALSAWFRLKFPHLTCGSLASSAVVLAVYNYTEFDQQIGESAGAECKAALQETTQLVEERLASNKKAVKTLFDAAELEIDGDFLYFLADAAAIAFQYGNPDKLCSPLVQAKKDGEDLVEAYAKYVTEYYVGSFGVSIRTYDQRHLKDTTLNENTGDRLWWFQVCTEVAYFQVAPANDSIRSSQVDTRYHLDLCKKVFGEGTYPEVDKTNIYYGGTNIAGSRIVFTNGSQDPWRHASKKISSPDMPSFVMSCHNCGHGTDMRGCPQSPFNIEGNARNCGSPDAVEKVRHQIIEKMDLWLSECHASDV</sequence>
<gene>
    <name evidence="7" type="ORF">NC653_018389</name>
</gene>
<evidence type="ECO:0000313" key="8">
    <source>
        <dbReference type="Proteomes" id="UP001164929"/>
    </source>
</evidence>
<dbReference type="SUPFAM" id="SSF53474">
    <property type="entry name" value="alpha/beta-Hydrolases"/>
    <property type="match status" value="2"/>
</dbReference>
<evidence type="ECO:0008006" key="9">
    <source>
        <dbReference type="Google" id="ProtNLM"/>
    </source>
</evidence>
<dbReference type="Gene3D" id="3.40.50.1820">
    <property type="entry name" value="alpha/beta hydrolase"/>
    <property type="match status" value="4"/>
</dbReference>
<dbReference type="AlphaFoldDB" id="A0AAD6VVR8"/>
<dbReference type="Pfam" id="PF05577">
    <property type="entry name" value="Peptidase_S28"/>
    <property type="match status" value="3"/>
</dbReference>
<dbReference type="FunFam" id="1.20.120.980:FF:000005">
    <property type="entry name" value="Clan SC, family S28, unassigned serine peptidase"/>
    <property type="match status" value="2"/>
</dbReference>
<dbReference type="PANTHER" id="PTHR11010">
    <property type="entry name" value="PROTEASE S28 PRO-X CARBOXYPEPTIDASE-RELATED"/>
    <property type="match status" value="1"/>
</dbReference>
<keyword evidence="4" id="KW-0378">Hydrolase</keyword>
<dbReference type="PANTHER" id="PTHR11010:SF11">
    <property type="entry name" value="THYMUS-SPECIFIC SERINE PROTEASE"/>
    <property type="match status" value="1"/>
</dbReference>
<comment type="caution">
    <text evidence="7">The sequence shown here is derived from an EMBL/GenBank/DDBJ whole genome shotgun (WGS) entry which is preliminary data.</text>
</comment>
<dbReference type="EMBL" id="JAQIZT010000007">
    <property type="protein sequence ID" value="KAJ6989869.1"/>
    <property type="molecule type" value="Genomic_DNA"/>
</dbReference>
<keyword evidence="6" id="KW-0812">Transmembrane</keyword>
<accession>A0AAD6VVR8</accession>
<evidence type="ECO:0000256" key="1">
    <source>
        <dbReference type="ARBA" id="ARBA00011079"/>
    </source>
</evidence>
<comment type="similarity">
    <text evidence="1">Belongs to the peptidase S28 family.</text>
</comment>
<dbReference type="InterPro" id="IPR029058">
    <property type="entry name" value="AB_hydrolase_fold"/>
</dbReference>
<name>A0AAD6VVR8_9ROSI</name>
<evidence type="ECO:0000256" key="2">
    <source>
        <dbReference type="ARBA" id="ARBA00022670"/>
    </source>
</evidence>
<feature type="transmembrane region" description="Helical" evidence="6">
    <location>
        <begin position="398"/>
        <end position="420"/>
    </location>
</feature>
<dbReference type="GO" id="GO:0006508">
    <property type="term" value="P:proteolysis"/>
    <property type="evidence" value="ECO:0007669"/>
    <property type="project" value="UniProtKB-KW"/>
</dbReference>
<dbReference type="FunFam" id="3.40.50.1820:FF:000158">
    <property type="entry name" value="Thymus-specific serine protease"/>
    <property type="match status" value="1"/>
</dbReference>
<keyword evidence="8" id="KW-1185">Reference proteome</keyword>
<evidence type="ECO:0000256" key="4">
    <source>
        <dbReference type="ARBA" id="ARBA00022801"/>
    </source>
</evidence>
<dbReference type="GO" id="GO:0005773">
    <property type="term" value="C:vacuole"/>
    <property type="evidence" value="ECO:0007669"/>
    <property type="project" value="TreeGrafter"/>
</dbReference>
<dbReference type="GO" id="GO:0070008">
    <property type="term" value="F:serine-type exopeptidase activity"/>
    <property type="evidence" value="ECO:0007669"/>
    <property type="project" value="InterPro"/>
</dbReference>
<keyword evidence="6" id="KW-1133">Transmembrane helix</keyword>
<proteinExistence type="inferred from homology"/>
<organism evidence="7 8">
    <name type="scientific">Populus alba x Populus x berolinensis</name>
    <dbReference type="NCBI Taxonomy" id="444605"/>
    <lineage>
        <taxon>Eukaryota</taxon>
        <taxon>Viridiplantae</taxon>
        <taxon>Streptophyta</taxon>
        <taxon>Embryophyta</taxon>
        <taxon>Tracheophyta</taxon>
        <taxon>Spermatophyta</taxon>
        <taxon>Magnoliopsida</taxon>
        <taxon>eudicotyledons</taxon>
        <taxon>Gunneridae</taxon>
        <taxon>Pentapetalae</taxon>
        <taxon>rosids</taxon>
        <taxon>fabids</taxon>
        <taxon>Malpighiales</taxon>
        <taxon>Salicaceae</taxon>
        <taxon>Saliceae</taxon>
        <taxon>Populus</taxon>
    </lineage>
</organism>
<evidence type="ECO:0000256" key="3">
    <source>
        <dbReference type="ARBA" id="ARBA00022729"/>
    </source>
</evidence>
<dbReference type="FunFam" id="3.40.50.1820:FF:000190">
    <property type="entry name" value="Prolyl carboxypeptidase like protein"/>
    <property type="match status" value="1"/>
</dbReference>
<keyword evidence="3" id="KW-0732">Signal</keyword>